<dbReference type="EMBL" id="BAEO01000062">
    <property type="protein sequence ID" value="GAC21416.1"/>
    <property type="molecule type" value="Genomic_DNA"/>
</dbReference>
<comment type="caution">
    <text evidence="1">The sequence shown here is derived from an EMBL/GenBank/DDBJ whole genome shotgun (WGS) entry which is preliminary data.</text>
</comment>
<accession>K6YBU9</accession>
<sequence length="55" mass="6487">MFVAITSQDPMVTRIFVAEFRKLNINDLRFKVRKGIDQFEKQALTNTQDYLQLGH</sequence>
<keyword evidence="2" id="KW-1185">Reference proteome</keyword>
<organism evidence="1 2">
    <name type="scientific">Paraglaciecola arctica BSs20135</name>
    <dbReference type="NCBI Taxonomy" id="493475"/>
    <lineage>
        <taxon>Bacteria</taxon>
        <taxon>Pseudomonadati</taxon>
        <taxon>Pseudomonadota</taxon>
        <taxon>Gammaproteobacteria</taxon>
        <taxon>Alteromonadales</taxon>
        <taxon>Alteromonadaceae</taxon>
        <taxon>Paraglaciecola</taxon>
    </lineage>
</organism>
<name>K6YBU9_9ALTE</name>
<dbReference type="Proteomes" id="UP000006327">
    <property type="component" value="Unassembled WGS sequence"/>
</dbReference>
<dbReference type="AlphaFoldDB" id="K6YBU9"/>
<gene>
    <name evidence="1" type="ORF">GARC_4474</name>
</gene>
<evidence type="ECO:0000313" key="1">
    <source>
        <dbReference type="EMBL" id="GAC21416.1"/>
    </source>
</evidence>
<proteinExistence type="predicted"/>
<reference evidence="1 2" key="1">
    <citation type="journal article" date="2017" name="Antonie Van Leeuwenhoek">
        <title>Rhizobium rhizosphaerae sp. nov., a novel species isolated from rice rhizosphere.</title>
        <authorList>
            <person name="Zhao J.J."/>
            <person name="Zhang J."/>
            <person name="Zhang R.J."/>
            <person name="Zhang C.W."/>
            <person name="Yin H.Q."/>
            <person name="Zhang X.X."/>
        </authorList>
    </citation>
    <scope>NUCLEOTIDE SEQUENCE [LARGE SCALE GENOMIC DNA]</scope>
    <source>
        <strain evidence="1 2">BSs20135</strain>
    </source>
</reference>
<protein>
    <submittedName>
        <fullName evidence="1">Uncharacterized protein</fullName>
    </submittedName>
</protein>
<evidence type="ECO:0000313" key="2">
    <source>
        <dbReference type="Proteomes" id="UP000006327"/>
    </source>
</evidence>